<evidence type="ECO:0000313" key="2">
    <source>
        <dbReference type="Proteomes" id="UP000288669"/>
    </source>
</evidence>
<accession>A0A430AF94</accession>
<dbReference type="EMBL" id="NGJZ01000003">
    <property type="protein sequence ID" value="RSU06420.1"/>
    <property type="molecule type" value="Genomic_DNA"/>
</dbReference>
<dbReference type="AlphaFoldDB" id="A0A430AF94"/>
<sequence>MYQTFEELNLTVTELPIEFEEEHPVYRGFIREFPFITGQGSSRKELYRNLAEVYDSYIERQTEPPEEMTSSLLSVDQLMKYYDGEVFDGFDLANEKNS</sequence>
<gene>
    <name evidence="1" type="ORF">CBF30_09200</name>
</gene>
<evidence type="ECO:0000313" key="1">
    <source>
        <dbReference type="EMBL" id="RSU06420.1"/>
    </source>
</evidence>
<comment type="caution">
    <text evidence="1">The sequence shown here is derived from an EMBL/GenBank/DDBJ whole genome shotgun (WGS) entry which is preliminary data.</text>
</comment>
<keyword evidence="2" id="KW-1185">Reference proteome</keyword>
<organism evidence="1 2">
    <name type="scientific">Vagococcus entomophilus</name>
    <dbReference type="NCBI Taxonomy" id="1160095"/>
    <lineage>
        <taxon>Bacteria</taxon>
        <taxon>Bacillati</taxon>
        <taxon>Bacillota</taxon>
        <taxon>Bacilli</taxon>
        <taxon>Lactobacillales</taxon>
        <taxon>Enterococcaceae</taxon>
        <taxon>Vagococcus</taxon>
    </lineage>
</organism>
<reference evidence="1 2" key="1">
    <citation type="submission" date="2017-05" db="EMBL/GenBank/DDBJ databases">
        <title>Vagococcus spp. assemblies.</title>
        <authorList>
            <person name="Gulvik C.A."/>
        </authorList>
    </citation>
    <scope>NUCLEOTIDE SEQUENCE [LARGE SCALE GENOMIC DNA]</scope>
    <source>
        <strain evidence="1 2">DSM 24756</strain>
    </source>
</reference>
<dbReference type="SUPFAM" id="SSF143100">
    <property type="entry name" value="TTHA1013/TTHA0281-like"/>
    <property type="match status" value="1"/>
</dbReference>
<dbReference type="RefSeq" id="WP_126825634.1">
    <property type="nucleotide sequence ID" value="NZ_JBHLWU010000001.1"/>
</dbReference>
<dbReference type="Proteomes" id="UP000288669">
    <property type="component" value="Unassembled WGS sequence"/>
</dbReference>
<dbReference type="InterPro" id="IPR035069">
    <property type="entry name" value="TTHA1013/TTHA0281-like"/>
</dbReference>
<name>A0A430AF94_9ENTE</name>
<protein>
    <submittedName>
        <fullName evidence="1">Uncharacterized protein</fullName>
    </submittedName>
</protein>
<proteinExistence type="predicted"/>
<dbReference type="OrthoDB" id="2186697at2"/>